<evidence type="ECO:0000313" key="3">
    <source>
        <dbReference type="Proteomes" id="UP000585272"/>
    </source>
</evidence>
<reference evidence="2 3" key="1">
    <citation type="submission" date="2020-08" db="EMBL/GenBank/DDBJ databases">
        <title>Genomic Encyclopedia of Archaeal and Bacterial Type Strains, Phase II (KMG-II): from individual species to whole genera.</title>
        <authorList>
            <person name="Goeker M."/>
        </authorList>
    </citation>
    <scope>NUCLEOTIDE SEQUENCE [LARGE SCALE GENOMIC DNA]</scope>
    <source>
        <strain evidence="2 3">DSM 23288</strain>
    </source>
</reference>
<feature type="region of interest" description="Disordered" evidence="1">
    <location>
        <begin position="57"/>
        <end position="80"/>
    </location>
</feature>
<feature type="compositionally biased region" description="Low complexity" evidence="1">
    <location>
        <begin position="136"/>
        <end position="146"/>
    </location>
</feature>
<name>A0A840IFN9_9ACTN</name>
<dbReference type="EMBL" id="JACHNU010000004">
    <property type="protein sequence ID" value="MBB4663672.1"/>
    <property type="molecule type" value="Genomic_DNA"/>
</dbReference>
<dbReference type="AlphaFoldDB" id="A0A840IFN9"/>
<feature type="region of interest" description="Disordered" evidence="1">
    <location>
        <begin position="92"/>
        <end position="146"/>
    </location>
</feature>
<gene>
    <name evidence="2" type="ORF">BDZ31_003267</name>
</gene>
<accession>A0A840IFN9</accession>
<evidence type="ECO:0000256" key="1">
    <source>
        <dbReference type="SAM" id="MobiDB-lite"/>
    </source>
</evidence>
<proteinExistence type="predicted"/>
<organism evidence="2 3">
    <name type="scientific">Conexibacter arvalis</name>
    <dbReference type="NCBI Taxonomy" id="912552"/>
    <lineage>
        <taxon>Bacteria</taxon>
        <taxon>Bacillati</taxon>
        <taxon>Actinomycetota</taxon>
        <taxon>Thermoleophilia</taxon>
        <taxon>Solirubrobacterales</taxon>
        <taxon>Conexibacteraceae</taxon>
        <taxon>Conexibacter</taxon>
    </lineage>
</organism>
<keyword evidence="3" id="KW-1185">Reference proteome</keyword>
<sequence>MNIGLFGLQPSRSDRRRDSIRDTFYLHEHMFSSRTPRLLAAALLDLAEAVLRPVDVDEATGSGGSDVGRHPANPEPARIAGGDLYAELAAAPLLEPHRPHRPRRLRETRARRAGTVSPIPAPCTTPLADTRRARTSRTTAPSSPLT</sequence>
<dbReference type="Proteomes" id="UP000585272">
    <property type="component" value="Unassembled WGS sequence"/>
</dbReference>
<protein>
    <submittedName>
        <fullName evidence="2">Uncharacterized protein</fullName>
    </submittedName>
</protein>
<comment type="caution">
    <text evidence="2">The sequence shown here is derived from an EMBL/GenBank/DDBJ whole genome shotgun (WGS) entry which is preliminary data.</text>
</comment>
<evidence type="ECO:0000313" key="2">
    <source>
        <dbReference type="EMBL" id="MBB4663672.1"/>
    </source>
</evidence>